<keyword evidence="2" id="KW-1185">Reference proteome</keyword>
<protein>
    <submittedName>
        <fullName evidence="1">Uncharacterized protein</fullName>
    </submittedName>
</protein>
<dbReference type="AlphaFoldDB" id="A0A6G1DW82"/>
<evidence type="ECO:0000313" key="2">
    <source>
        <dbReference type="Proteomes" id="UP000479710"/>
    </source>
</evidence>
<organism evidence="1 2">
    <name type="scientific">Oryza meyeriana var. granulata</name>
    <dbReference type="NCBI Taxonomy" id="110450"/>
    <lineage>
        <taxon>Eukaryota</taxon>
        <taxon>Viridiplantae</taxon>
        <taxon>Streptophyta</taxon>
        <taxon>Embryophyta</taxon>
        <taxon>Tracheophyta</taxon>
        <taxon>Spermatophyta</taxon>
        <taxon>Magnoliopsida</taxon>
        <taxon>Liliopsida</taxon>
        <taxon>Poales</taxon>
        <taxon>Poaceae</taxon>
        <taxon>BOP clade</taxon>
        <taxon>Oryzoideae</taxon>
        <taxon>Oryzeae</taxon>
        <taxon>Oryzinae</taxon>
        <taxon>Oryza</taxon>
        <taxon>Oryza meyeriana</taxon>
    </lineage>
</organism>
<gene>
    <name evidence="1" type="ORF">E2562_010503</name>
</gene>
<name>A0A6G1DW82_9ORYZ</name>
<accession>A0A6G1DW82</accession>
<dbReference type="Proteomes" id="UP000479710">
    <property type="component" value="Unassembled WGS sequence"/>
</dbReference>
<proteinExistence type="predicted"/>
<sequence length="80" mass="7916">MELPGSNAAAIGLGSDAVRATAVVAEGGRVETARSGDAVGGLLDDTAVVGQWSTAMVAEERPPPVLGLRGEGGLLARSVM</sequence>
<reference evidence="1 2" key="1">
    <citation type="submission" date="2019-11" db="EMBL/GenBank/DDBJ databases">
        <title>Whole genome sequence of Oryza granulata.</title>
        <authorList>
            <person name="Li W."/>
        </authorList>
    </citation>
    <scope>NUCLEOTIDE SEQUENCE [LARGE SCALE GENOMIC DNA]</scope>
    <source>
        <strain evidence="2">cv. Menghai</strain>
        <tissue evidence="1">Leaf</tissue>
    </source>
</reference>
<comment type="caution">
    <text evidence="1">The sequence shown here is derived from an EMBL/GenBank/DDBJ whole genome shotgun (WGS) entry which is preliminary data.</text>
</comment>
<dbReference type="EMBL" id="SPHZ02000005">
    <property type="protein sequence ID" value="KAF0916651.1"/>
    <property type="molecule type" value="Genomic_DNA"/>
</dbReference>
<evidence type="ECO:0000313" key="1">
    <source>
        <dbReference type="EMBL" id="KAF0916651.1"/>
    </source>
</evidence>